<keyword evidence="2" id="KW-1185">Reference proteome</keyword>
<sequence length="65" mass="7643">MRSTLGVEHASREILSAWVDVMQQLNCEHFYSELKDNAVRLDLQEYMYTERLVQYYTDLPVTNAG</sequence>
<name>A0A4Y5JU24_9CAUD</name>
<reference evidence="2" key="1">
    <citation type="journal article" date="2020" name="bioRxiv">
        <title>Integrative omics analysis of Pseudomonas aeruginosa virus PA5oct highlights the molecular complexity of jumbo phages.</title>
        <authorList>
            <person name="Lood C."/>
            <person name="Danis-Wlodarczyk K."/>
            <person name="Blasdel B.G."/>
            <person name="Jang H.B."/>
            <person name="Vandenheuvel D."/>
            <person name="Briers Y."/>
            <person name="Noben J.-P."/>
            <person name="van Noort V."/>
            <person name="Drulis-Kawa Z."/>
            <person name="Lavigne R."/>
        </authorList>
    </citation>
    <scope>NUCLEOTIDE SEQUENCE [LARGE SCALE GENOMIC DNA]</scope>
</reference>
<evidence type="ECO:0000313" key="2">
    <source>
        <dbReference type="Proteomes" id="UP000316733"/>
    </source>
</evidence>
<proteinExistence type="predicted"/>
<protein>
    <submittedName>
        <fullName evidence="1">Uncharacterized protein</fullName>
    </submittedName>
</protein>
<accession>A0A4Y5JU24</accession>
<dbReference type="Proteomes" id="UP000316733">
    <property type="component" value="Segment"/>
</dbReference>
<evidence type="ECO:0000313" key="1">
    <source>
        <dbReference type="EMBL" id="QCG75960.1"/>
    </source>
</evidence>
<dbReference type="EMBL" id="MK797984">
    <property type="protein sequence ID" value="QCG75960.1"/>
    <property type="molecule type" value="Genomic_DNA"/>
</dbReference>
<organism evidence="1 2">
    <name type="scientific">Pseudomonas phage vB_PaeM_PA5oct</name>
    <dbReference type="NCBI Taxonomy" id="2163605"/>
    <lineage>
        <taxon>Viruses</taxon>
        <taxon>Duplodnaviria</taxon>
        <taxon>Heunggongvirae</taxon>
        <taxon>Uroviricota</taxon>
        <taxon>Caudoviricetes</taxon>
        <taxon>Arenbergviridae</taxon>
        <taxon>Wroclawvirus</taxon>
        <taxon>Wroclawvirus PA5oct</taxon>
    </lineage>
</organism>
<gene>
    <name evidence="1" type="ORF">EST35_0078</name>
</gene>